<feature type="non-terminal residue" evidence="1">
    <location>
        <position position="73"/>
    </location>
</feature>
<proteinExistence type="predicted"/>
<accession>A0ABV0XKL3</accession>
<sequence length="73" mass="8660">MHFILKVPERTSRTVLTLKDCPDIDHRETIDLMVIQSITWPQPNFDRDEDDYDTVPLEKIALITGFLRKFIEE</sequence>
<comment type="caution">
    <text evidence="1">The sequence shown here is derived from an EMBL/GenBank/DDBJ whole genome shotgun (WGS) entry which is preliminary data.</text>
</comment>
<evidence type="ECO:0000313" key="1">
    <source>
        <dbReference type="EMBL" id="MEQ2282004.1"/>
    </source>
</evidence>
<evidence type="ECO:0000313" key="2">
    <source>
        <dbReference type="Proteomes" id="UP001469553"/>
    </source>
</evidence>
<keyword evidence="2" id="KW-1185">Reference proteome</keyword>
<dbReference type="EMBL" id="JAHRIP010005566">
    <property type="protein sequence ID" value="MEQ2282004.1"/>
    <property type="molecule type" value="Genomic_DNA"/>
</dbReference>
<organism evidence="1 2">
    <name type="scientific">Ameca splendens</name>
    <dbReference type="NCBI Taxonomy" id="208324"/>
    <lineage>
        <taxon>Eukaryota</taxon>
        <taxon>Metazoa</taxon>
        <taxon>Chordata</taxon>
        <taxon>Craniata</taxon>
        <taxon>Vertebrata</taxon>
        <taxon>Euteleostomi</taxon>
        <taxon>Actinopterygii</taxon>
        <taxon>Neopterygii</taxon>
        <taxon>Teleostei</taxon>
        <taxon>Neoteleostei</taxon>
        <taxon>Acanthomorphata</taxon>
        <taxon>Ovalentaria</taxon>
        <taxon>Atherinomorphae</taxon>
        <taxon>Cyprinodontiformes</taxon>
        <taxon>Goodeidae</taxon>
        <taxon>Ameca</taxon>
    </lineage>
</organism>
<reference evidence="1 2" key="1">
    <citation type="submission" date="2021-06" db="EMBL/GenBank/DDBJ databases">
        <authorList>
            <person name="Palmer J.M."/>
        </authorList>
    </citation>
    <scope>NUCLEOTIDE SEQUENCE [LARGE SCALE GENOMIC DNA]</scope>
    <source>
        <strain evidence="1 2">AS_MEX2019</strain>
        <tissue evidence="1">Muscle</tissue>
    </source>
</reference>
<protein>
    <submittedName>
        <fullName evidence="1">Uncharacterized protein</fullName>
    </submittedName>
</protein>
<name>A0ABV0XKL3_9TELE</name>
<gene>
    <name evidence="1" type="ORF">AMECASPLE_036051</name>
</gene>
<dbReference type="Proteomes" id="UP001469553">
    <property type="component" value="Unassembled WGS sequence"/>
</dbReference>